<keyword evidence="8 10" id="KW-0456">Lyase</keyword>
<evidence type="ECO:0000256" key="1">
    <source>
        <dbReference type="ARBA" id="ARBA00001947"/>
    </source>
</evidence>
<dbReference type="SUPFAM" id="SSF51069">
    <property type="entry name" value="Carbonic anhydrase"/>
    <property type="match status" value="1"/>
</dbReference>
<dbReference type="InterPro" id="IPR018338">
    <property type="entry name" value="Carbonic_anhydrase_a-class_CS"/>
</dbReference>
<comment type="similarity">
    <text evidence="3 10">Belongs to the alpha-carbonic anhydrase family.</text>
</comment>
<comment type="caution">
    <text evidence="12">The sequence shown here is derived from an EMBL/GenBank/DDBJ whole genome shotgun (WGS) entry which is preliminary data.</text>
</comment>
<dbReference type="PANTHER" id="PTHR18952:SF265">
    <property type="entry name" value="CARBONIC ANHYDRASE"/>
    <property type="match status" value="1"/>
</dbReference>
<comment type="cofactor">
    <cofactor evidence="1 10">
        <name>Zn(2+)</name>
        <dbReference type="ChEBI" id="CHEBI:29105"/>
    </cofactor>
</comment>
<evidence type="ECO:0000313" key="12">
    <source>
        <dbReference type="EMBL" id="GCA96092.1"/>
    </source>
</evidence>
<dbReference type="PANTHER" id="PTHR18952">
    <property type="entry name" value="CARBONIC ANHYDRASE"/>
    <property type="match status" value="1"/>
</dbReference>
<evidence type="ECO:0000256" key="6">
    <source>
        <dbReference type="ARBA" id="ARBA00022723"/>
    </source>
</evidence>
<evidence type="ECO:0000256" key="7">
    <source>
        <dbReference type="ARBA" id="ARBA00022833"/>
    </source>
</evidence>
<keyword evidence="6 10" id="KW-0479">Metal-binding</keyword>
<keyword evidence="7 10" id="KW-0862">Zinc</keyword>
<evidence type="ECO:0000256" key="5">
    <source>
        <dbReference type="ARBA" id="ARBA00014628"/>
    </source>
</evidence>
<evidence type="ECO:0000259" key="11">
    <source>
        <dbReference type="PROSITE" id="PS51144"/>
    </source>
</evidence>
<evidence type="ECO:0000256" key="8">
    <source>
        <dbReference type="ARBA" id="ARBA00023239"/>
    </source>
</evidence>
<comment type="function">
    <text evidence="2 10">Reversible hydration of carbon dioxide.</text>
</comment>
<dbReference type="PROSITE" id="PS51144">
    <property type="entry name" value="ALPHA_CA_2"/>
    <property type="match status" value="1"/>
</dbReference>
<evidence type="ECO:0000256" key="9">
    <source>
        <dbReference type="ARBA" id="ARBA00048348"/>
    </source>
</evidence>
<sequence>MISGFNTMYRRELLQFIGSHALFGAINPEFAWNYQNIDHWGELSRNYRLCTTGKQQTPIDLSIVTEKELYHPTFNYRPVPLKIRHNGRTILVQTEKGGNMSFHGENWDLLQFHFHHPSEHQIKGQSFPLEIHLVHRNGRGNLAVVGILAEIGANNPYLPTIWAYLPQEPSPEMIIPDTWVNAGLLLPENSDFYEYRGSLSTPPCSEDVLWLVWQNTIKISPQQLQQLAEIFPRNARNIQPLNGRSILHS</sequence>
<evidence type="ECO:0000256" key="10">
    <source>
        <dbReference type="RuleBase" id="RU367011"/>
    </source>
</evidence>
<dbReference type="GO" id="GO:0008270">
    <property type="term" value="F:zinc ion binding"/>
    <property type="evidence" value="ECO:0007669"/>
    <property type="project" value="UniProtKB-UniRule"/>
</dbReference>
<dbReference type="InterPro" id="IPR001148">
    <property type="entry name" value="CA_dom"/>
</dbReference>
<dbReference type="InterPro" id="IPR036398">
    <property type="entry name" value="CA_dom_sf"/>
</dbReference>
<evidence type="ECO:0000256" key="3">
    <source>
        <dbReference type="ARBA" id="ARBA00010718"/>
    </source>
</evidence>
<dbReference type="AlphaFoldDB" id="A0A510PQE2"/>
<dbReference type="EMBL" id="BHVU01000597">
    <property type="protein sequence ID" value="GCA96092.1"/>
    <property type="molecule type" value="Genomic_DNA"/>
</dbReference>
<organism evidence="12 13">
    <name type="scientific">Microcystis aeruginosa 11-30S32</name>
    <dbReference type="NCBI Taxonomy" id="2358142"/>
    <lineage>
        <taxon>Bacteria</taxon>
        <taxon>Bacillati</taxon>
        <taxon>Cyanobacteriota</taxon>
        <taxon>Cyanophyceae</taxon>
        <taxon>Oscillatoriophycideae</taxon>
        <taxon>Chroococcales</taxon>
        <taxon>Microcystaceae</taxon>
        <taxon>Microcystis</taxon>
    </lineage>
</organism>
<dbReference type="CDD" id="cd03124">
    <property type="entry name" value="alpha_CA_prokaryotic_like"/>
    <property type="match status" value="1"/>
</dbReference>
<evidence type="ECO:0000256" key="2">
    <source>
        <dbReference type="ARBA" id="ARBA00002904"/>
    </source>
</evidence>
<evidence type="ECO:0000313" key="13">
    <source>
        <dbReference type="Proteomes" id="UP000321223"/>
    </source>
</evidence>
<protein>
    <recommendedName>
        <fullName evidence="5 10">Carbonic anhydrase</fullName>
        <ecNumber evidence="4 10">4.2.1.1</ecNumber>
    </recommendedName>
</protein>
<accession>A0A510PQE2</accession>
<comment type="catalytic activity">
    <reaction evidence="9 10">
        <text>hydrogencarbonate + H(+) = CO2 + H2O</text>
        <dbReference type="Rhea" id="RHEA:10748"/>
        <dbReference type="ChEBI" id="CHEBI:15377"/>
        <dbReference type="ChEBI" id="CHEBI:15378"/>
        <dbReference type="ChEBI" id="CHEBI:16526"/>
        <dbReference type="ChEBI" id="CHEBI:17544"/>
        <dbReference type="EC" id="4.2.1.1"/>
    </reaction>
</comment>
<dbReference type="InterPro" id="IPR041891">
    <property type="entry name" value="Alpha_CA_prokaryot-like"/>
</dbReference>
<dbReference type="PROSITE" id="PS00162">
    <property type="entry name" value="ALPHA_CA_1"/>
    <property type="match status" value="1"/>
</dbReference>
<dbReference type="InterPro" id="IPR023561">
    <property type="entry name" value="Carbonic_anhydrase_a-class"/>
</dbReference>
<name>A0A510PQE2_MICAE</name>
<feature type="domain" description="Alpha-carbonic anhydrase" evidence="11">
    <location>
        <begin position="30"/>
        <end position="249"/>
    </location>
</feature>
<reference evidence="12 13" key="1">
    <citation type="journal article" date="2019" name="Appl. Environ. Microbiol.">
        <title>Co-occurrence of broad and narrow host-range viruses infecting the toxic bloom-forming cyanobacterium Microcystis aeruginosa.</title>
        <authorList>
            <person name="Morimoto D."/>
            <person name="Tominaga K."/>
            <person name="Nishimura Y."/>
            <person name="Yoshida N."/>
            <person name="Kimura S."/>
            <person name="Sako Y."/>
            <person name="Yoshida T."/>
        </authorList>
    </citation>
    <scope>NUCLEOTIDE SEQUENCE [LARGE SCALE GENOMIC DNA]</scope>
    <source>
        <strain evidence="12 13">11-30S32</strain>
    </source>
</reference>
<dbReference type="Proteomes" id="UP000321223">
    <property type="component" value="Unassembled WGS sequence"/>
</dbReference>
<dbReference type="Pfam" id="PF00194">
    <property type="entry name" value="Carb_anhydrase"/>
    <property type="match status" value="1"/>
</dbReference>
<dbReference type="Gene3D" id="3.10.200.10">
    <property type="entry name" value="Alpha carbonic anhydrase"/>
    <property type="match status" value="1"/>
</dbReference>
<gene>
    <name evidence="12" type="ORF">MAE30S32_47440</name>
</gene>
<dbReference type="EC" id="4.2.1.1" evidence="4 10"/>
<dbReference type="SMART" id="SM01057">
    <property type="entry name" value="Carb_anhydrase"/>
    <property type="match status" value="1"/>
</dbReference>
<evidence type="ECO:0000256" key="4">
    <source>
        <dbReference type="ARBA" id="ARBA00012925"/>
    </source>
</evidence>
<dbReference type="GO" id="GO:0004089">
    <property type="term" value="F:carbonate dehydratase activity"/>
    <property type="evidence" value="ECO:0007669"/>
    <property type="project" value="UniProtKB-UniRule"/>
</dbReference>
<proteinExistence type="inferred from homology"/>